<dbReference type="InterPro" id="IPR018793">
    <property type="entry name" value="Cyt_c_oxidase_assmbl_Pet191"/>
</dbReference>
<keyword evidence="7" id="KW-1185">Reference proteome</keyword>
<keyword evidence="4" id="KW-1015">Disulfide bond</keyword>
<dbReference type="GO" id="GO:0033617">
    <property type="term" value="P:mitochondrial respiratory chain complex IV assembly"/>
    <property type="evidence" value="ECO:0007669"/>
    <property type="project" value="TreeGrafter"/>
</dbReference>
<reference evidence="6 7" key="1">
    <citation type="journal article" date="2015" name="Genome Biol.">
        <title>Comparative genomics of Steinernema reveals deeply conserved gene regulatory networks.</title>
        <authorList>
            <person name="Dillman A.R."/>
            <person name="Macchietto M."/>
            <person name="Porter C.F."/>
            <person name="Rogers A."/>
            <person name="Williams B."/>
            <person name="Antoshechkin I."/>
            <person name="Lee M.M."/>
            <person name="Goodwin Z."/>
            <person name="Lu X."/>
            <person name="Lewis E.E."/>
            <person name="Goodrich-Blair H."/>
            <person name="Stock S.P."/>
            <person name="Adams B.J."/>
            <person name="Sternberg P.W."/>
            <person name="Mortazavi A."/>
        </authorList>
    </citation>
    <scope>NUCLEOTIDE SEQUENCE [LARGE SCALE GENOMIC DNA]</scope>
    <source>
        <strain evidence="6 7">ALL</strain>
    </source>
</reference>
<dbReference type="OrthoDB" id="282149at2759"/>
<evidence type="ECO:0000256" key="1">
    <source>
        <dbReference type="ARBA" id="ARBA00003186"/>
    </source>
</evidence>
<dbReference type="PANTHER" id="PTHR28627:SF1">
    <property type="entry name" value="CYTOCHROME C OXIDASE ASSEMBLY FACTOR 5"/>
    <property type="match status" value="1"/>
</dbReference>
<dbReference type="AlphaFoldDB" id="A0A4U5N6K4"/>
<comment type="caution">
    <text evidence="6">The sequence shown here is derived from an EMBL/GenBank/DDBJ whole genome shotgun (WGS) entry which is preliminary data.</text>
</comment>
<feature type="compositionally biased region" description="Basic residues" evidence="5">
    <location>
        <begin position="18"/>
        <end position="27"/>
    </location>
</feature>
<evidence type="ECO:0000256" key="5">
    <source>
        <dbReference type="SAM" id="MobiDB-lite"/>
    </source>
</evidence>
<dbReference type="Proteomes" id="UP000298663">
    <property type="component" value="Unassembled WGS sequence"/>
</dbReference>
<accession>A0A4U5N6K4</accession>
<evidence type="ECO:0000256" key="4">
    <source>
        <dbReference type="ARBA" id="ARBA00023157"/>
    </source>
</evidence>
<comment type="similarity">
    <text evidence="2">Belongs to the PET191 family.</text>
</comment>
<dbReference type="PANTHER" id="PTHR28627">
    <property type="entry name" value="CYTOCHROME C OXIDASE ASSEMBLY FACTOR 5"/>
    <property type="match status" value="1"/>
</dbReference>
<dbReference type="GO" id="GO:0005739">
    <property type="term" value="C:mitochondrion"/>
    <property type="evidence" value="ECO:0007669"/>
    <property type="project" value="TreeGrafter"/>
</dbReference>
<comment type="function">
    <text evidence="1">Involved in an early step of the mitochondrial complex IV assembly process.</text>
</comment>
<evidence type="ECO:0000313" key="6">
    <source>
        <dbReference type="EMBL" id="TKR77923.1"/>
    </source>
</evidence>
<reference evidence="6 7" key="2">
    <citation type="journal article" date="2019" name="G3 (Bethesda)">
        <title>Hybrid Assembly of the Genome of the Entomopathogenic Nematode Steinernema carpocapsae Identifies the X-Chromosome.</title>
        <authorList>
            <person name="Serra L."/>
            <person name="Macchietto M."/>
            <person name="Macias-Munoz A."/>
            <person name="McGill C.J."/>
            <person name="Rodriguez I.M."/>
            <person name="Rodriguez B."/>
            <person name="Murad R."/>
            <person name="Mortazavi A."/>
        </authorList>
    </citation>
    <scope>NUCLEOTIDE SEQUENCE [LARGE SCALE GENOMIC DNA]</scope>
    <source>
        <strain evidence="6 7">ALL</strain>
    </source>
</reference>
<organism evidence="6 7">
    <name type="scientific">Steinernema carpocapsae</name>
    <name type="common">Entomopathogenic nematode</name>
    <dbReference type="NCBI Taxonomy" id="34508"/>
    <lineage>
        <taxon>Eukaryota</taxon>
        <taxon>Metazoa</taxon>
        <taxon>Ecdysozoa</taxon>
        <taxon>Nematoda</taxon>
        <taxon>Chromadorea</taxon>
        <taxon>Rhabditida</taxon>
        <taxon>Tylenchina</taxon>
        <taxon>Panagrolaimomorpha</taxon>
        <taxon>Strongyloidoidea</taxon>
        <taxon>Steinernematidae</taxon>
        <taxon>Steinernema</taxon>
    </lineage>
</organism>
<proteinExistence type="inferred from homology"/>
<evidence type="ECO:0000256" key="3">
    <source>
        <dbReference type="ARBA" id="ARBA00021904"/>
    </source>
</evidence>
<evidence type="ECO:0000313" key="7">
    <source>
        <dbReference type="Proteomes" id="UP000298663"/>
    </source>
</evidence>
<sequence length="177" mass="19993">MAAEQRSISPADAEFSAKKRKLKRARKQTTDQPTIGFLQKVADASPWCWHGRSFDGRFETPYNCLTFGLRFSAGYNFVFRESPMASLHNSSTQEYADPAVASHKASGVSCDRLRQELKKCIKESECVQVHCRSAKDCIDAHDGTVPERCFTLLANFSDCKRSLVDMRSRFRGRKGDL</sequence>
<gene>
    <name evidence="6" type="ORF">L596_018812</name>
</gene>
<feature type="region of interest" description="Disordered" evidence="5">
    <location>
        <begin position="1"/>
        <end position="30"/>
    </location>
</feature>
<dbReference type="EMBL" id="AZBU02000005">
    <property type="protein sequence ID" value="TKR77923.1"/>
    <property type="molecule type" value="Genomic_DNA"/>
</dbReference>
<name>A0A4U5N6K4_STECR</name>
<dbReference type="STRING" id="34508.A0A4U5N6K4"/>
<evidence type="ECO:0000256" key="2">
    <source>
        <dbReference type="ARBA" id="ARBA00007785"/>
    </source>
</evidence>
<dbReference type="Pfam" id="PF10203">
    <property type="entry name" value="Pet191_N"/>
    <property type="match status" value="1"/>
</dbReference>
<protein>
    <recommendedName>
        <fullName evidence="3">Cytochrome c oxidase assembly factor 5</fullName>
    </recommendedName>
</protein>